<organism evidence="3">
    <name type="scientific">Fagus sylvatica</name>
    <name type="common">Beechnut</name>
    <dbReference type="NCBI Taxonomy" id="28930"/>
    <lineage>
        <taxon>Eukaryota</taxon>
        <taxon>Viridiplantae</taxon>
        <taxon>Streptophyta</taxon>
        <taxon>Embryophyta</taxon>
        <taxon>Tracheophyta</taxon>
        <taxon>Spermatophyta</taxon>
        <taxon>Magnoliopsida</taxon>
        <taxon>eudicotyledons</taxon>
        <taxon>Gunneridae</taxon>
        <taxon>Pentapetalae</taxon>
        <taxon>rosids</taxon>
        <taxon>fabids</taxon>
        <taxon>Fagales</taxon>
        <taxon>Fagaceae</taxon>
        <taxon>Fagus</taxon>
    </lineage>
</organism>
<sequence length="470" mass="51292">MENYSFTSYPDSGESSPRSREIDFDNPPPWDDQPNQNYKAKFMCSYGGKIHPRPHDNQLSYIGGETKILAVDRTTKFNSFISKLAAVCAGVDSDVSFKYQLPGEDLDALISVTNDDDLEHMMHEYDRLYRASAKPARMRLFLFSSPAQSSFGSDVAKSDRERFVDALNSGPTDPPKAPSPNNVDFLFGLEKGVPPPPPQTAVKQQMQESVPEPVGPPPPEFNARVFGSEPVMNPVEIHRQLQEMQRLHIGEQEAAMYRRKSDENLVGAYAGDYYVHNHKMPEKAPPPVTGPPNTGFWQEKQFSGGGYSASAPDQPMYMIPAPGTVYHAAPMVRPVTATNNQGYYHMQRVPSDVYRDQPVYNVVPQPTQPPPSLPPQPPKMTAYSEGFGVVRQGGGGNNSGMGAVDTGGNYAPMAVTSAYDGTGGRQVYYTAVPTPYQGVATAVSGDMRPAGAMGQEGNKVVNNKVSQASV</sequence>
<protein>
    <recommendedName>
        <fullName evidence="2">PB1 domain-containing protein</fullName>
    </recommendedName>
</protein>
<dbReference type="CDD" id="cd06410">
    <property type="entry name" value="PB1_UP2"/>
    <property type="match status" value="1"/>
</dbReference>
<evidence type="ECO:0000313" key="3">
    <source>
        <dbReference type="EMBL" id="SPC80429.1"/>
    </source>
</evidence>
<evidence type="ECO:0000256" key="1">
    <source>
        <dbReference type="SAM" id="MobiDB-lite"/>
    </source>
</evidence>
<dbReference type="SUPFAM" id="SSF54277">
    <property type="entry name" value="CAD &amp; PB1 domains"/>
    <property type="match status" value="1"/>
</dbReference>
<gene>
    <name evidence="3" type="ORF">FSB_LOCUS8311</name>
</gene>
<dbReference type="Gene3D" id="3.10.20.90">
    <property type="entry name" value="Phosphatidylinositol 3-kinase Catalytic Subunit, Chain A, domain 1"/>
    <property type="match status" value="1"/>
</dbReference>
<dbReference type="PANTHER" id="PTHR31066:SF100">
    <property type="entry name" value="PB1 DOMAIN-CONTAINING PROTEIN"/>
    <property type="match status" value="1"/>
</dbReference>
<dbReference type="SMART" id="SM00666">
    <property type="entry name" value="PB1"/>
    <property type="match status" value="1"/>
</dbReference>
<dbReference type="EMBL" id="OIVN01000447">
    <property type="protein sequence ID" value="SPC80429.1"/>
    <property type="molecule type" value="Genomic_DNA"/>
</dbReference>
<dbReference type="PANTHER" id="PTHR31066">
    <property type="entry name" value="OS05G0427100 PROTEIN-RELATED"/>
    <property type="match status" value="1"/>
</dbReference>
<feature type="region of interest" description="Disordered" evidence="1">
    <location>
        <begin position="1"/>
        <end position="34"/>
    </location>
</feature>
<feature type="domain" description="PB1" evidence="2">
    <location>
        <begin position="54"/>
        <end position="145"/>
    </location>
</feature>
<dbReference type="FunFam" id="3.10.20.90:FF:000058">
    <property type="entry name" value="Octicosapeptide/phox/Bem1p domain kinase superfamily protein"/>
    <property type="match status" value="1"/>
</dbReference>
<evidence type="ECO:0000259" key="2">
    <source>
        <dbReference type="SMART" id="SM00666"/>
    </source>
</evidence>
<name>A0A2N9F0N2_FAGSY</name>
<accession>A0A2N9F0N2</accession>
<dbReference type="InterPro" id="IPR053198">
    <property type="entry name" value="Gynoecium_Dev_Regulator"/>
</dbReference>
<dbReference type="Pfam" id="PF00564">
    <property type="entry name" value="PB1"/>
    <property type="match status" value="1"/>
</dbReference>
<reference evidence="3" key="1">
    <citation type="submission" date="2018-02" db="EMBL/GenBank/DDBJ databases">
        <authorList>
            <person name="Cohen D.B."/>
            <person name="Kent A.D."/>
        </authorList>
    </citation>
    <scope>NUCLEOTIDE SEQUENCE</scope>
</reference>
<dbReference type="InterPro" id="IPR000270">
    <property type="entry name" value="PB1_dom"/>
</dbReference>
<dbReference type="AlphaFoldDB" id="A0A2N9F0N2"/>
<proteinExistence type="predicted"/>
<feature type="compositionally biased region" description="Polar residues" evidence="1">
    <location>
        <begin position="1"/>
        <end position="16"/>
    </location>
</feature>